<dbReference type="PANTHER" id="PTHR39193:SF1">
    <property type="entry name" value="5-DEOXY-GLUCURONATE ISOMERASE"/>
    <property type="match status" value="1"/>
</dbReference>
<proteinExistence type="predicted"/>
<evidence type="ECO:0000256" key="1">
    <source>
        <dbReference type="ARBA" id="ARBA00023235"/>
    </source>
</evidence>
<dbReference type="PIRSF" id="PIRSF036628">
    <property type="entry name" value="IolB"/>
    <property type="match status" value="1"/>
</dbReference>
<protein>
    <submittedName>
        <fullName evidence="2">5-deoxy-glucuronate isomerase</fullName>
        <ecNumber evidence="2">5.3.1.30</ecNumber>
    </submittedName>
</protein>
<reference evidence="2 4" key="1">
    <citation type="submission" date="2019-09" db="EMBL/GenBank/DDBJ databases">
        <title>Genome sequence of Clostridium sp. EA1.</title>
        <authorList>
            <person name="Poehlein A."/>
            <person name="Bengelsdorf F.R."/>
            <person name="Daniel R."/>
        </authorList>
    </citation>
    <scope>NUCLEOTIDE SEQUENCE [LARGE SCALE GENOMIC DNA]</scope>
    <source>
        <strain evidence="2 4">EA1</strain>
    </source>
</reference>
<dbReference type="Gene3D" id="2.60.120.10">
    <property type="entry name" value="Jelly Rolls"/>
    <property type="match status" value="2"/>
</dbReference>
<dbReference type="GO" id="GO:0019310">
    <property type="term" value="P:inositol catabolic process"/>
    <property type="evidence" value="ECO:0007669"/>
    <property type="project" value="InterPro"/>
</dbReference>
<evidence type="ECO:0000313" key="2">
    <source>
        <dbReference type="EMBL" id="MVB10161.1"/>
    </source>
</evidence>
<name>A0A6N8HWG6_9FIRM</name>
<evidence type="ECO:0000313" key="5">
    <source>
        <dbReference type="Proteomes" id="UP000515909"/>
    </source>
</evidence>
<keyword evidence="1 2" id="KW-0413">Isomerase</keyword>
<dbReference type="InterPro" id="IPR014710">
    <property type="entry name" value="RmlC-like_jellyroll"/>
</dbReference>
<gene>
    <name evidence="2" type="primary">iolB</name>
    <name evidence="2" type="ORF">CAFE_08390</name>
    <name evidence="3" type="ORF">HCR03_05765</name>
</gene>
<evidence type="ECO:0000313" key="4">
    <source>
        <dbReference type="Proteomes" id="UP000469440"/>
    </source>
</evidence>
<dbReference type="Proteomes" id="UP000469440">
    <property type="component" value="Unassembled WGS sequence"/>
</dbReference>
<keyword evidence="4" id="KW-1185">Reference proteome</keyword>
<dbReference type="SUPFAM" id="SSF51182">
    <property type="entry name" value="RmlC-like cupins"/>
    <property type="match status" value="1"/>
</dbReference>
<sequence>MSEIFGYPEFDRQGKKILTETKGLYADSMMNITVYQIERGRTITFHHPKEETALLLVQGSVIFERQGKCEPARRGGFMKEGAYCLHVCRDVPVKVTARESSELLVQSTENDQTFGSRFYTPANCAEETFGKNQFEGKAQRTVRTFFDYHTAPYSNMVMGEIIVPQGGWSSYPPHRHPQPEVYYYRFERPQGFGACFIGREVCRIQDGSFCLIPGGQTHPQVNAPGYPMYYVWMIRHFDGNPWTDRIFDPAHEWLLNEP</sequence>
<dbReference type="EMBL" id="CP060286">
    <property type="protein sequence ID" value="QNK41753.1"/>
    <property type="molecule type" value="Genomic_DNA"/>
</dbReference>
<reference evidence="3 5" key="2">
    <citation type="submission" date="2020-08" db="EMBL/GenBank/DDBJ databases">
        <title>The isolate Caproiciproducens sp. 7D4C2 produces n-caproate at mildly acidic conditions from hexoses: genome and rBOX comparison with related strains and chain-elongating bacteria.</title>
        <authorList>
            <person name="Esquivel-Elizondo S."/>
            <person name="Bagci C."/>
            <person name="Temovska M."/>
            <person name="Jeon B.S."/>
            <person name="Bessarab I."/>
            <person name="Williams R.B.H."/>
            <person name="Huson D.H."/>
            <person name="Angenent L.T."/>
        </authorList>
    </citation>
    <scope>NUCLEOTIDE SEQUENCE [LARGE SCALE GENOMIC DNA]</scope>
    <source>
        <strain evidence="3 5">7D4C2</strain>
    </source>
</reference>
<dbReference type="EMBL" id="VWXL01000020">
    <property type="protein sequence ID" value="MVB10161.1"/>
    <property type="molecule type" value="Genomic_DNA"/>
</dbReference>
<dbReference type="PANTHER" id="PTHR39193">
    <property type="entry name" value="5-DEOXY-GLUCURONATE ISOMERASE"/>
    <property type="match status" value="1"/>
</dbReference>
<dbReference type="InterPro" id="IPR024203">
    <property type="entry name" value="Deoxy-glucuronate_isom_IolB"/>
</dbReference>
<dbReference type="InterPro" id="IPR021120">
    <property type="entry name" value="KduI/IolB_isomerase"/>
</dbReference>
<accession>A0A6N8HWG6</accession>
<dbReference type="RefSeq" id="WP_066648189.1">
    <property type="nucleotide sequence ID" value="NZ_CP060286.1"/>
</dbReference>
<dbReference type="GO" id="GO:0102482">
    <property type="term" value="F:5-deoxy-D-glucuronate isomerase activity"/>
    <property type="evidence" value="ECO:0007669"/>
    <property type="project" value="UniProtKB-EC"/>
</dbReference>
<dbReference type="OrthoDB" id="9799936at2"/>
<accession>A0A7G8TDR2</accession>
<dbReference type="Pfam" id="PF04962">
    <property type="entry name" value="KduI"/>
    <property type="match status" value="1"/>
</dbReference>
<evidence type="ECO:0000313" key="3">
    <source>
        <dbReference type="EMBL" id="QNK41753.1"/>
    </source>
</evidence>
<dbReference type="EC" id="5.3.1.30" evidence="2"/>
<dbReference type="GO" id="GO:0008880">
    <property type="term" value="F:glucuronate isomerase activity"/>
    <property type="evidence" value="ECO:0007669"/>
    <property type="project" value="InterPro"/>
</dbReference>
<dbReference type="Proteomes" id="UP000515909">
    <property type="component" value="Chromosome"/>
</dbReference>
<dbReference type="AlphaFoldDB" id="A0A6N8HWG6"/>
<dbReference type="InterPro" id="IPR011051">
    <property type="entry name" value="RmlC_Cupin_sf"/>
</dbReference>
<dbReference type="KEGG" id="cfem:HCR03_05765"/>
<organism evidence="2 4">
    <name type="scientific">Caproicibacter fermentans</name>
    <dbReference type="NCBI Taxonomy" id="2576756"/>
    <lineage>
        <taxon>Bacteria</taxon>
        <taxon>Bacillati</taxon>
        <taxon>Bacillota</taxon>
        <taxon>Clostridia</taxon>
        <taxon>Eubacteriales</taxon>
        <taxon>Acutalibacteraceae</taxon>
        <taxon>Caproicibacter</taxon>
    </lineage>
</organism>